<reference evidence="1 2" key="1">
    <citation type="submission" date="2016-10" db="EMBL/GenBank/DDBJ databases">
        <authorList>
            <person name="de Groot N.N."/>
        </authorList>
    </citation>
    <scope>NUCLEOTIDE SEQUENCE [LARGE SCALE GENOMIC DNA]</scope>
    <source>
        <strain evidence="1 2">CGMCC 1.10449</strain>
    </source>
</reference>
<gene>
    <name evidence="1" type="ORF">SAMN05216231_3288</name>
</gene>
<dbReference type="AlphaFoldDB" id="A0A1H1FMW6"/>
<dbReference type="Gene3D" id="3.90.1720.10">
    <property type="entry name" value="endopeptidase domain like (from Nostoc punctiforme)"/>
    <property type="match status" value="1"/>
</dbReference>
<keyword evidence="2" id="KW-1185">Reference proteome</keyword>
<dbReference type="STRING" id="553311.SAMN05216231_3288"/>
<name>A0A1H1FMW6_9BACI</name>
<dbReference type="EMBL" id="FNKD01000004">
    <property type="protein sequence ID" value="SDR01876.1"/>
    <property type="molecule type" value="Genomic_DNA"/>
</dbReference>
<sequence length="182" mass="21034">MMKNKKIYMLLTDTGTLFTRMIKLYTKKPFNHASIALDENLMGVYSFGRTSRRNPFFGGFVKENISEELFTNAKCAIYCCTVNDYQINKMNAYIQKIESQKEIYRYNLLGLVAIMLNKKFNRENAFFCSEFVASVLMESDNFNFEKPLSLITPHDLQKEPAFQLVYQGKLADYTKPGSDSIA</sequence>
<evidence type="ECO:0008006" key="3">
    <source>
        <dbReference type="Google" id="ProtNLM"/>
    </source>
</evidence>
<dbReference type="Proteomes" id="UP000199444">
    <property type="component" value="Unassembled WGS sequence"/>
</dbReference>
<accession>A0A1H1FMW6</accession>
<evidence type="ECO:0000313" key="2">
    <source>
        <dbReference type="Proteomes" id="UP000199444"/>
    </source>
</evidence>
<proteinExistence type="predicted"/>
<dbReference type="RefSeq" id="WP_254788797.1">
    <property type="nucleotide sequence ID" value="NZ_FNKD01000004.1"/>
</dbReference>
<evidence type="ECO:0000313" key="1">
    <source>
        <dbReference type="EMBL" id="SDR01876.1"/>
    </source>
</evidence>
<organism evidence="1 2">
    <name type="scientific">Virgibacillus salinus</name>
    <dbReference type="NCBI Taxonomy" id="553311"/>
    <lineage>
        <taxon>Bacteria</taxon>
        <taxon>Bacillati</taxon>
        <taxon>Bacillota</taxon>
        <taxon>Bacilli</taxon>
        <taxon>Bacillales</taxon>
        <taxon>Bacillaceae</taxon>
        <taxon>Virgibacillus</taxon>
    </lineage>
</organism>
<protein>
    <recommendedName>
        <fullName evidence="3">Permuted papain-like amidase enzyme, YaeF/YiiX, C92 family</fullName>
    </recommendedName>
</protein>
<dbReference type="SUPFAM" id="SSF54001">
    <property type="entry name" value="Cysteine proteinases"/>
    <property type="match status" value="1"/>
</dbReference>
<dbReference type="InterPro" id="IPR038765">
    <property type="entry name" value="Papain-like_cys_pep_sf"/>
</dbReference>